<evidence type="ECO:0000313" key="4">
    <source>
        <dbReference type="Proteomes" id="UP000242699"/>
    </source>
</evidence>
<gene>
    <name evidence="3" type="ORF">C7B43_00955</name>
</gene>
<dbReference type="Proteomes" id="UP000242699">
    <property type="component" value="Unassembled WGS sequence"/>
</dbReference>
<dbReference type="Gene3D" id="2.60.40.10">
    <property type="entry name" value="Immunoglobulins"/>
    <property type="match status" value="1"/>
</dbReference>
<protein>
    <recommendedName>
        <fullName evidence="2">Fibronectin type-III domain-containing protein</fullName>
    </recommendedName>
</protein>
<keyword evidence="1" id="KW-0812">Transmembrane</keyword>
<organism evidence="3 4">
    <name type="scientific">Sulfobacillus benefaciens</name>
    <dbReference type="NCBI Taxonomy" id="453960"/>
    <lineage>
        <taxon>Bacteria</taxon>
        <taxon>Bacillati</taxon>
        <taxon>Bacillota</taxon>
        <taxon>Clostridia</taxon>
        <taxon>Eubacteriales</taxon>
        <taxon>Clostridiales Family XVII. Incertae Sedis</taxon>
        <taxon>Sulfobacillus</taxon>
    </lineage>
</organism>
<feature type="domain" description="Fibronectin type-III" evidence="2">
    <location>
        <begin position="66"/>
        <end position="162"/>
    </location>
</feature>
<dbReference type="CDD" id="cd00063">
    <property type="entry name" value="FN3"/>
    <property type="match status" value="1"/>
</dbReference>
<dbReference type="InterPro" id="IPR003961">
    <property type="entry name" value="FN3_dom"/>
</dbReference>
<dbReference type="PROSITE" id="PS50853">
    <property type="entry name" value="FN3"/>
    <property type="match status" value="1"/>
</dbReference>
<proteinExistence type="predicted"/>
<name>A0A2T2XBF0_9FIRM</name>
<keyword evidence="1" id="KW-0472">Membrane</keyword>
<keyword evidence="1" id="KW-1133">Transmembrane helix</keyword>
<dbReference type="EMBL" id="PXYT01000001">
    <property type="protein sequence ID" value="PSR31819.1"/>
    <property type="molecule type" value="Genomic_DNA"/>
</dbReference>
<evidence type="ECO:0000256" key="1">
    <source>
        <dbReference type="SAM" id="Phobius"/>
    </source>
</evidence>
<accession>A0A2T2XBF0</accession>
<feature type="transmembrane region" description="Helical" evidence="1">
    <location>
        <begin position="12"/>
        <end position="35"/>
    </location>
</feature>
<reference evidence="3 4" key="1">
    <citation type="journal article" date="2014" name="BMC Genomics">
        <title>Comparison of environmental and isolate Sulfobacillus genomes reveals diverse carbon, sulfur, nitrogen, and hydrogen metabolisms.</title>
        <authorList>
            <person name="Justice N.B."/>
            <person name="Norman A."/>
            <person name="Brown C.T."/>
            <person name="Singh A."/>
            <person name="Thomas B.C."/>
            <person name="Banfield J.F."/>
        </authorList>
    </citation>
    <scope>NUCLEOTIDE SEQUENCE [LARGE SCALE GENOMIC DNA]</scope>
    <source>
        <strain evidence="3">AMDSBA1</strain>
    </source>
</reference>
<dbReference type="InterPro" id="IPR013783">
    <property type="entry name" value="Ig-like_fold"/>
</dbReference>
<dbReference type="SUPFAM" id="SSF49265">
    <property type="entry name" value="Fibronectin type III"/>
    <property type="match status" value="1"/>
</dbReference>
<evidence type="ECO:0000259" key="2">
    <source>
        <dbReference type="PROSITE" id="PS50853"/>
    </source>
</evidence>
<comment type="caution">
    <text evidence="3">The sequence shown here is derived from an EMBL/GenBank/DDBJ whole genome shotgun (WGS) entry which is preliminary data.</text>
</comment>
<dbReference type="AlphaFoldDB" id="A0A2T2XBF0"/>
<sequence>MINISRKRTWAGWRYIIVAAVLMVLLPLAFVVGWLSDLSQVRPVLAELGHAQQTTAKQSISSPEEPPGNSPQNIHVTWGSSKVVLMWPRVSGASTYTIYRSQGDQGFSHAKTLAQVSQSANLIEFVDLSVKPDRRYTYWIASGNKAGQGPVSQPHSGQTFLSTAAIIRRAEEAATLVQGHLWSRGGMGLFAPVDHVQSAIAYNINKTLYAPMYFSPFYSHSTWLTRRWITWTTDHTRIGAIKTFHHLTLLRGPGASSRLSSLVPGNLSSNDVVVWHAQGHWQHETFSGPVANLPADAVVLNGYGQAWGVSNASGHFVPALHEKTNSRPG</sequence>
<evidence type="ECO:0000313" key="3">
    <source>
        <dbReference type="EMBL" id="PSR31819.1"/>
    </source>
</evidence>
<dbReference type="InterPro" id="IPR036116">
    <property type="entry name" value="FN3_sf"/>
</dbReference>